<proteinExistence type="predicted"/>
<dbReference type="Pfam" id="PF00534">
    <property type="entry name" value="Glycos_transf_1"/>
    <property type="match status" value="1"/>
</dbReference>
<dbReference type="Proteomes" id="UP001319060">
    <property type="component" value="Unassembled WGS sequence"/>
</dbReference>
<dbReference type="PANTHER" id="PTHR12526:SF630">
    <property type="entry name" value="GLYCOSYLTRANSFERASE"/>
    <property type="match status" value="1"/>
</dbReference>
<keyword evidence="3" id="KW-1185">Reference proteome</keyword>
<dbReference type="EMBL" id="JAFHKS010000043">
    <property type="protein sequence ID" value="MBN3546076.1"/>
    <property type="molecule type" value="Genomic_DNA"/>
</dbReference>
<accession>A0ABS2ZE57</accession>
<dbReference type="SUPFAM" id="SSF53756">
    <property type="entry name" value="UDP-Glycosyltransferase/glycogen phosphorylase"/>
    <property type="match status" value="1"/>
</dbReference>
<evidence type="ECO:0000259" key="1">
    <source>
        <dbReference type="Pfam" id="PF00534"/>
    </source>
</evidence>
<dbReference type="PANTHER" id="PTHR12526">
    <property type="entry name" value="GLYCOSYLTRANSFERASE"/>
    <property type="match status" value="1"/>
</dbReference>
<dbReference type="CDD" id="cd03801">
    <property type="entry name" value="GT4_PimA-like"/>
    <property type="match status" value="1"/>
</dbReference>
<organism evidence="2 3">
    <name type="scientific">Fictibacillus barbaricus</name>
    <dbReference type="NCBI Taxonomy" id="182136"/>
    <lineage>
        <taxon>Bacteria</taxon>
        <taxon>Bacillati</taxon>
        <taxon>Bacillota</taxon>
        <taxon>Bacilli</taxon>
        <taxon>Bacillales</taxon>
        <taxon>Fictibacillaceae</taxon>
        <taxon>Fictibacillus</taxon>
    </lineage>
</organism>
<dbReference type="Gene3D" id="3.40.50.2000">
    <property type="entry name" value="Glycogen Phosphorylase B"/>
    <property type="match status" value="1"/>
</dbReference>
<dbReference type="RefSeq" id="WP_188402893.1">
    <property type="nucleotide sequence ID" value="NZ_BMCE01000002.1"/>
</dbReference>
<evidence type="ECO:0000313" key="2">
    <source>
        <dbReference type="EMBL" id="MBN3546076.1"/>
    </source>
</evidence>
<protein>
    <submittedName>
        <fullName evidence="2">Glycosyltransferase family 4 protein</fullName>
    </submittedName>
</protein>
<feature type="domain" description="Glycosyl transferase family 1" evidence="1">
    <location>
        <begin position="169"/>
        <end position="332"/>
    </location>
</feature>
<evidence type="ECO:0000313" key="3">
    <source>
        <dbReference type="Proteomes" id="UP001319060"/>
    </source>
</evidence>
<reference evidence="2 3" key="1">
    <citation type="submission" date="2021-01" db="EMBL/GenBank/DDBJ databases">
        <title>Genome Sequencing of Type Strains.</title>
        <authorList>
            <person name="Lemaire J.F."/>
            <person name="Inderbitzin P."/>
            <person name="Collins S.B."/>
            <person name="Wespe N."/>
            <person name="Knight-Connoni V."/>
        </authorList>
    </citation>
    <scope>NUCLEOTIDE SEQUENCE [LARGE SCALE GENOMIC DNA]</scope>
    <source>
        <strain evidence="2 3">DSM 14730</strain>
    </source>
</reference>
<gene>
    <name evidence="2" type="ORF">JYA64_12280</name>
</gene>
<name>A0ABS2ZE57_9BACL</name>
<comment type="caution">
    <text evidence="2">The sequence shown here is derived from an EMBL/GenBank/DDBJ whole genome shotgun (WGS) entry which is preliminary data.</text>
</comment>
<dbReference type="InterPro" id="IPR001296">
    <property type="entry name" value="Glyco_trans_1"/>
</dbReference>
<sequence>MSKAKILFVFYLPSGGMETLNRQRCKALTKYGIECHLLYLQNGTGMQNISQIPTYITNNDAEIKSIVLNHFDAIFVCSDYPMLQRIRNFGYTGKLIYEIQGLGSYKNAEKILSQAKSIILKHANGILIPKTEHLLSLVNQLFPSMDKHCFHNCFDSTEFGYRIKPRLPYPVIGWIGRLELNKNWDDFLMIAMRFIKQKPETKFWMFIDDTLSNPHEKTRFNNLLNRYKLTNHVTIHANIPHNQMADYLSMIGDSGGFLLSTSKVEGFGYAVIEAMSCRCPVLSSDSDGVKAFITHDVTGKFYINENIGSAVAQGMELTEDLELRNKIINNALNHLALFNLDTYAMEFSRILK</sequence>